<dbReference type="Proteomes" id="UP000521227">
    <property type="component" value="Unassembled WGS sequence"/>
</dbReference>
<evidence type="ECO:0000313" key="2">
    <source>
        <dbReference type="EMBL" id="MBB5051007.1"/>
    </source>
</evidence>
<gene>
    <name evidence="2" type="ORF">HNQ36_000961</name>
</gene>
<evidence type="ECO:0000313" key="3">
    <source>
        <dbReference type="Proteomes" id="UP000521227"/>
    </source>
</evidence>
<comment type="caution">
    <text evidence="2">The sequence shown here is derived from an EMBL/GenBank/DDBJ whole genome shotgun (WGS) entry which is preliminary data.</text>
</comment>
<protein>
    <submittedName>
        <fullName evidence="2">Uncharacterized protein</fullName>
    </submittedName>
</protein>
<feature type="transmembrane region" description="Helical" evidence="1">
    <location>
        <begin position="29"/>
        <end position="47"/>
    </location>
</feature>
<keyword evidence="1" id="KW-1133">Transmembrane helix</keyword>
<feature type="transmembrane region" description="Helical" evidence="1">
    <location>
        <begin position="6"/>
        <end position="22"/>
    </location>
</feature>
<sequence>MNGWFSVLLIGAFLIAAAVVLIRRAVRRWWNYLLILARAGLLFRPLYNLVSGDVSRYLPAFFWSDGSDGKDQIILASVASTFLLPLVVSALILLIVKWIVAISRS</sequence>
<reference evidence="2 3" key="1">
    <citation type="submission" date="2020-08" db="EMBL/GenBank/DDBJ databases">
        <title>Genomic Encyclopedia of Type Strains, Phase IV (KMG-IV): sequencing the most valuable type-strain genomes for metagenomic binning, comparative biology and taxonomic classification.</title>
        <authorList>
            <person name="Goeker M."/>
        </authorList>
    </citation>
    <scope>NUCLEOTIDE SEQUENCE [LARGE SCALE GENOMIC DNA]</scope>
    <source>
        <strain evidence="2 3">DSM 17498</strain>
    </source>
</reference>
<dbReference type="RefSeq" id="WP_184082807.1">
    <property type="nucleotide sequence ID" value="NZ_JACHIJ010000002.1"/>
</dbReference>
<keyword evidence="1" id="KW-0472">Membrane</keyword>
<dbReference type="EMBL" id="JACHIJ010000002">
    <property type="protein sequence ID" value="MBB5051007.1"/>
    <property type="molecule type" value="Genomic_DNA"/>
</dbReference>
<keyword evidence="1" id="KW-0812">Transmembrane</keyword>
<feature type="transmembrane region" description="Helical" evidence="1">
    <location>
        <begin position="73"/>
        <end position="100"/>
    </location>
</feature>
<accession>A0A840MXT7</accession>
<dbReference type="AlphaFoldDB" id="A0A840MXT7"/>
<organism evidence="2 3">
    <name type="scientific">Afipia massiliensis</name>
    <dbReference type="NCBI Taxonomy" id="211460"/>
    <lineage>
        <taxon>Bacteria</taxon>
        <taxon>Pseudomonadati</taxon>
        <taxon>Pseudomonadota</taxon>
        <taxon>Alphaproteobacteria</taxon>
        <taxon>Hyphomicrobiales</taxon>
        <taxon>Nitrobacteraceae</taxon>
        <taxon>Afipia</taxon>
    </lineage>
</organism>
<proteinExistence type="predicted"/>
<evidence type="ECO:0000256" key="1">
    <source>
        <dbReference type="SAM" id="Phobius"/>
    </source>
</evidence>
<name>A0A840MXT7_9BRAD</name>